<dbReference type="GO" id="GO:0008270">
    <property type="term" value="F:zinc ion binding"/>
    <property type="evidence" value="ECO:0007669"/>
    <property type="project" value="UniProtKB-UniRule"/>
</dbReference>
<dbReference type="InterPro" id="IPR012947">
    <property type="entry name" value="tRNA_SAD"/>
</dbReference>
<dbReference type="InterPro" id="IPR002318">
    <property type="entry name" value="Ala-tRNA-lgiase_IIc"/>
</dbReference>
<dbReference type="Gene3D" id="3.30.930.10">
    <property type="entry name" value="Bira Bifunctional Protein, Domain 2"/>
    <property type="match status" value="1"/>
</dbReference>
<keyword evidence="7 9" id="KW-0648">Protein biosynthesis</keyword>
<evidence type="ECO:0000256" key="4">
    <source>
        <dbReference type="ARBA" id="ARBA00022741"/>
    </source>
</evidence>
<dbReference type="EMBL" id="MEXH01000002">
    <property type="protein sequence ID" value="OGC93159.1"/>
    <property type="molecule type" value="Genomic_DNA"/>
</dbReference>
<dbReference type="CDD" id="cd00673">
    <property type="entry name" value="AlaRS_core"/>
    <property type="match status" value="1"/>
</dbReference>
<evidence type="ECO:0000259" key="10">
    <source>
        <dbReference type="PROSITE" id="PS50860"/>
    </source>
</evidence>
<evidence type="ECO:0000256" key="3">
    <source>
        <dbReference type="ARBA" id="ARBA00022598"/>
    </source>
</evidence>
<dbReference type="GO" id="GO:0005524">
    <property type="term" value="F:ATP binding"/>
    <property type="evidence" value="ECO:0007669"/>
    <property type="project" value="UniProtKB-UniRule"/>
</dbReference>
<dbReference type="SUPFAM" id="SSF55186">
    <property type="entry name" value="ThrRS/AlaRS common domain"/>
    <property type="match status" value="1"/>
</dbReference>
<keyword evidence="3 9" id="KW-0436">Ligase</keyword>
<evidence type="ECO:0000256" key="6">
    <source>
        <dbReference type="ARBA" id="ARBA00022884"/>
    </source>
</evidence>
<organism evidence="11 12">
    <name type="scientific">Candidatus Amesbacteria bacterium RIFCSPHIGHO2_01_FULL_48_32b</name>
    <dbReference type="NCBI Taxonomy" id="1797253"/>
    <lineage>
        <taxon>Bacteria</taxon>
        <taxon>Candidatus Amesiibacteriota</taxon>
    </lineage>
</organism>
<dbReference type="InterPro" id="IPR045864">
    <property type="entry name" value="aa-tRNA-synth_II/BPL/LPL"/>
</dbReference>
<accession>A0A1F4YGQ5</accession>
<evidence type="ECO:0000256" key="9">
    <source>
        <dbReference type="HAMAP-Rule" id="MF_00036"/>
    </source>
</evidence>
<dbReference type="GO" id="GO:0000049">
    <property type="term" value="F:tRNA binding"/>
    <property type="evidence" value="ECO:0007669"/>
    <property type="project" value="UniProtKB-KW"/>
</dbReference>
<dbReference type="InterPro" id="IPR050058">
    <property type="entry name" value="Ala-tRNA_ligase"/>
</dbReference>
<dbReference type="SUPFAM" id="SSF55681">
    <property type="entry name" value="Class II aaRS and biotin synthetases"/>
    <property type="match status" value="1"/>
</dbReference>
<feature type="binding site" evidence="9">
    <location>
        <position position="597"/>
    </location>
    <ligand>
        <name>Zn(2+)</name>
        <dbReference type="ChEBI" id="CHEBI:29105"/>
    </ligand>
</feature>
<keyword evidence="6 9" id="KW-0694">RNA-binding</keyword>
<feature type="binding site" evidence="9">
    <location>
        <position position="593"/>
    </location>
    <ligand>
        <name>Zn(2+)</name>
        <dbReference type="ChEBI" id="CHEBI:29105"/>
    </ligand>
</feature>
<dbReference type="PRINTS" id="PR00980">
    <property type="entry name" value="TRNASYNTHALA"/>
</dbReference>
<dbReference type="FunFam" id="3.30.930.10:FF:000180">
    <property type="entry name" value="Alanyl tRNA synthetase"/>
    <property type="match status" value="1"/>
</dbReference>
<dbReference type="PANTHER" id="PTHR11777:SF9">
    <property type="entry name" value="ALANINE--TRNA LIGASE, CYTOPLASMIC"/>
    <property type="match status" value="1"/>
</dbReference>
<dbReference type="PROSITE" id="PS50860">
    <property type="entry name" value="AA_TRNA_LIGASE_II_ALA"/>
    <property type="match status" value="1"/>
</dbReference>
<evidence type="ECO:0000313" key="11">
    <source>
        <dbReference type="EMBL" id="OGC93159.1"/>
    </source>
</evidence>
<keyword evidence="5 9" id="KW-0067">ATP-binding</keyword>
<reference evidence="11 12" key="1">
    <citation type="journal article" date="2016" name="Nat. Commun.">
        <title>Thousands of microbial genomes shed light on interconnected biogeochemical processes in an aquifer system.</title>
        <authorList>
            <person name="Anantharaman K."/>
            <person name="Brown C.T."/>
            <person name="Hug L.A."/>
            <person name="Sharon I."/>
            <person name="Castelle C.J."/>
            <person name="Probst A.J."/>
            <person name="Thomas B.C."/>
            <person name="Singh A."/>
            <person name="Wilkins M.J."/>
            <person name="Karaoz U."/>
            <person name="Brodie E.L."/>
            <person name="Williams K.H."/>
            <person name="Hubbard S.S."/>
            <person name="Banfield J.F."/>
        </authorList>
    </citation>
    <scope>NUCLEOTIDE SEQUENCE [LARGE SCALE GENOMIC DNA]</scope>
</reference>
<comment type="cofactor">
    <cofactor evidence="9">
        <name>Zn(2+)</name>
        <dbReference type="ChEBI" id="CHEBI:29105"/>
    </cofactor>
    <text evidence="9">Binds 1 zinc ion per subunit.</text>
</comment>
<dbReference type="Gene3D" id="3.30.980.10">
    <property type="entry name" value="Threonyl-trna Synthetase, Chain A, domain 2"/>
    <property type="match status" value="1"/>
</dbReference>
<dbReference type="PANTHER" id="PTHR11777">
    <property type="entry name" value="ALANYL-TRNA SYNTHETASE"/>
    <property type="match status" value="1"/>
</dbReference>
<feature type="binding site" evidence="9">
    <location>
        <position position="495"/>
    </location>
    <ligand>
        <name>Zn(2+)</name>
        <dbReference type="ChEBI" id="CHEBI:29105"/>
    </ligand>
</feature>
<keyword evidence="9" id="KW-0479">Metal-binding</keyword>
<feature type="binding site" evidence="9">
    <location>
        <position position="491"/>
    </location>
    <ligand>
        <name>Zn(2+)</name>
        <dbReference type="ChEBI" id="CHEBI:29105"/>
    </ligand>
</feature>
<dbReference type="FunFam" id="3.30.980.10:FF:000004">
    <property type="entry name" value="Alanine--tRNA ligase, cytoplasmic"/>
    <property type="match status" value="1"/>
</dbReference>
<dbReference type="GO" id="GO:0004813">
    <property type="term" value="F:alanine-tRNA ligase activity"/>
    <property type="evidence" value="ECO:0007669"/>
    <property type="project" value="UniProtKB-UniRule"/>
</dbReference>
<evidence type="ECO:0000256" key="5">
    <source>
        <dbReference type="ARBA" id="ARBA00022840"/>
    </source>
</evidence>
<gene>
    <name evidence="9" type="primary">alaS</name>
    <name evidence="11" type="ORF">A2876_00435</name>
</gene>
<comment type="function">
    <text evidence="9">Catalyzes the attachment of alanine to tRNA(Ala) in a two-step reaction: alanine is first activated by ATP to form Ala-AMP and then transferred to the acceptor end of tRNA(Ala). Also edits incorrectly charged Ser-tRNA(Ala) and Gly-tRNA(Ala) via its editing domain.</text>
</comment>
<dbReference type="InterPro" id="IPR018162">
    <property type="entry name" value="Ala-tRNA-ligase_IIc_anticod-bd"/>
</dbReference>
<protein>
    <recommendedName>
        <fullName evidence="9">Alanine--tRNA ligase</fullName>
        <ecNumber evidence="9">6.1.1.7</ecNumber>
    </recommendedName>
    <alternativeName>
        <fullName evidence="9">Alanyl-tRNA synthetase</fullName>
        <shortName evidence="9">AlaRS</shortName>
    </alternativeName>
</protein>
<comment type="subcellular location">
    <subcellularLocation>
        <location evidence="9">Cytoplasm</location>
    </subcellularLocation>
</comment>
<comment type="catalytic activity">
    <reaction evidence="9">
        <text>tRNA(Ala) + L-alanine + ATP = L-alanyl-tRNA(Ala) + AMP + diphosphate</text>
        <dbReference type="Rhea" id="RHEA:12540"/>
        <dbReference type="Rhea" id="RHEA-COMP:9657"/>
        <dbReference type="Rhea" id="RHEA-COMP:9923"/>
        <dbReference type="ChEBI" id="CHEBI:30616"/>
        <dbReference type="ChEBI" id="CHEBI:33019"/>
        <dbReference type="ChEBI" id="CHEBI:57972"/>
        <dbReference type="ChEBI" id="CHEBI:78442"/>
        <dbReference type="ChEBI" id="CHEBI:78497"/>
        <dbReference type="ChEBI" id="CHEBI:456215"/>
        <dbReference type="EC" id="6.1.1.7"/>
    </reaction>
</comment>
<keyword evidence="2 9" id="KW-0820">tRNA-binding</keyword>
<dbReference type="SUPFAM" id="SSF101353">
    <property type="entry name" value="Putative anticodon-binding domain of alanyl-tRNA synthetase (AlaRS)"/>
    <property type="match status" value="1"/>
</dbReference>
<comment type="caution">
    <text evidence="11">The sequence shown here is derived from an EMBL/GenBank/DDBJ whole genome shotgun (WGS) entry which is preliminary data.</text>
</comment>
<keyword evidence="8 9" id="KW-0030">Aminoacyl-tRNA synthetase</keyword>
<comment type="similarity">
    <text evidence="1 9">Belongs to the class-II aminoacyl-tRNA synthetase family.</text>
</comment>
<evidence type="ECO:0000313" key="12">
    <source>
        <dbReference type="Proteomes" id="UP000178176"/>
    </source>
</evidence>
<evidence type="ECO:0000256" key="8">
    <source>
        <dbReference type="ARBA" id="ARBA00023146"/>
    </source>
</evidence>
<feature type="domain" description="Alanyl-transfer RNA synthetases family profile" evidence="10">
    <location>
        <begin position="1"/>
        <end position="636"/>
    </location>
</feature>
<evidence type="ECO:0000256" key="2">
    <source>
        <dbReference type="ARBA" id="ARBA00022555"/>
    </source>
</evidence>
<sequence length="637" mass="71902">MSANEIRQKYLEFFERRGHKIIPSAPLVPENDPTVLFTTAGMHPLVPYLLGQPHPLGKRLVDYQKCLRTDDIDEVGDTFHHTFFEMLGNWSLGDYFKKEAISWSYEFLTQELNIDPHRLYISCFAGDADASKDEESAAIWKEVGIPRDRIYFFGKKDNWWGPAGQTGPCGPDTEMYYDTTQKPCGPNCQPGDNCGRFCEIWNDVFMQYNKTADGKFEKLPQPNVDTGMGLERTSAVLNGFDDNYLTDLWQPIIKSIERVVGKSYEEHERPFRIIADHLRAAVFIISDGVQPSNKEQGYVLRRLLRRAAYQLAELGISSETAAKTIVNSIIEVMSRFYPELHEHHENISNVVNFELIKFTDTLKRNLPEFISKYPKKYPLNNNDDARFLLDHNLGPLKIDTDTFLTKVGSFQSLPSIAAGTAVFYGSASYGLPPDYSMNVVNDWVKANLVKEDIEKAITKMGELHQDLSRTASKGMFRGGLQDQSEITTKYHTATHLLHAALRQVLGPHVQQKGSNITSARLRFDFSHSSKLSADEIEKIETLVNQKIIEDIPVTKRVLPKSQALADGVLAFFPERYPDVTSVYQIGDFSQELCGGPHVNSTAEIGGIKITKEESAGSGIRRIYAQLSPAISQAEKRR</sequence>
<dbReference type="GO" id="GO:0005829">
    <property type="term" value="C:cytosol"/>
    <property type="evidence" value="ECO:0007669"/>
    <property type="project" value="TreeGrafter"/>
</dbReference>
<dbReference type="InterPro" id="IPR018164">
    <property type="entry name" value="Ala-tRNA-synth_IIc_N"/>
</dbReference>
<dbReference type="GO" id="GO:0002161">
    <property type="term" value="F:aminoacyl-tRNA deacylase activity"/>
    <property type="evidence" value="ECO:0007669"/>
    <property type="project" value="TreeGrafter"/>
</dbReference>
<dbReference type="SMART" id="SM00863">
    <property type="entry name" value="tRNA_SAD"/>
    <property type="match status" value="1"/>
</dbReference>
<comment type="domain">
    <text evidence="9">Consists of three domains; the N-terminal catalytic domain, the editing domain and the C-terminal C-Ala domain. The editing domain removes incorrectly charged amino acids, while the C-Ala domain, along with tRNA(Ala), serves as a bridge to cooperatively bring together the editing and aminoacylation centers thus stimulating deacylation of misacylated tRNAs.</text>
</comment>
<dbReference type="Proteomes" id="UP000178176">
    <property type="component" value="Unassembled WGS sequence"/>
</dbReference>
<dbReference type="InterPro" id="IPR018163">
    <property type="entry name" value="Thr/Ala-tRNA-synth_IIc_edit"/>
</dbReference>
<dbReference type="EC" id="6.1.1.7" evidence="9"/>
<proteinExistence type="inferred from homology"/>
<keyword evidence="9" id="KW-0862">Zinc</keyword>
<dbReference type="HAMAP" id="MF_00036_B">
    <property type="entry name" value="Ala_tRNA_synth_B"/>
    <property type="match status" value="1"/>
</dbReference>
<evidence type="ECO:0000256" key="1">
    <source>
        <dbReference type="ARBA" id="ARBA00008226"/>
    </source>
</evidence>
<dbReference type="Pfam" id="PF01411">
    <property type="entry name" value="tRNA-synt_2c"/>
    <property type="match status" value="1"/>
</dbReference>
<dbReference type="InterPro" id="IPR023033">
    <property type="entry name" value="Ala_tRNA_ligase_euk/bac"/>
</dbReference>
<evidence type="ECO:0000256" key="7">
    <source>
        <dbReference type="ARBA" id="ARBA00022917"/>
    </source>
</evidence>
<dbReference type="InterPro" id="IPR018165">
    <property type="entry name" value="Ala-tRNA-synth_IIc_core"/>
</dbReference>
<dbReference type="Pfam" id="PF07973">
    <property type="entry name" value="tRNA_SAD"/>
    <property type="match status" value="1"/>
</dbReference>
<keyword evidence="9" id="KW-0963">Cytoplasm</keyword>
<keyword evidence="4 9" id="KW-0547">Nucleotide-binding</keyword>
<dbReference type="Gene3D" id="3.30.54.20">
    <property type="match status" value="1"/>
</dbReference>
<dbReference type="GO" id="GO:0006419">
    <property type="term" value="P:alanyl-tRNA aminoacylation"/>
    <property type="evidence" value="ECO:0007669"/>
    <property type="project" value="UniProtKB-UniRule"/>
</dbReference>
<dbReference type="AlphaFoldDB" id="A0A1F4YGQ5"/>
<name>A0A1F4YGQ5_9BACT</name>